<organism evidence="1 2">
    <name type="scientific">Olivibacter ginsenosidimutans</name>
    <dbReference type="NCBI Taxonomy" id="1176537"/>
    <lineage>
        <taxon>Bacteria</taxon>
        <taxon>Pseudomonadati</taxon>
        <taxon>Bacteroidota</taxon>
        <taxon>Sphingobacteriia</taxon>
        <taxon>Sphingobacteriales</taxon>
        <taxon>Sphingobacteriaceae</taxon>
        <taxon>Olivibacter</taxon>
    </lineage>
</organism>
<proteinExistence type="predicted"/>
<evidence type="ECO:0008006" key="3">
    <source>
        <dbReference type="Google" id="ProtNLM"/>
    </source>
</evidence>
<dbReference type="Proteomes" id="UP001501411">
    <property type="component" value="Unassembled WGS sequence"/>
</dbReference>
<keyword evidence="2" id="KW-1185">Reference proteome</keyword>
<sequence>MLSLEALNLLRLLRRWSVGSIGKFAEEMHLPPEAVALAANELVNRKLIQTFDMHDDCPFHNKMLQINDEGLNFLEMMDGPVDTFQT</sequence>
<evidence type="ECO:0000313" key="2">
    <source>
        <dbReference type="Proteomes" id="UP001501411"/>
    </source>
</evidence>
<comment type="caution">
    <text evidence="1">The sequence shown here is derived from an EMBL/GenBank/DDBJ whole genome shotgun (WGS) entry which is preliminary data.</text>
</comment>
<name>A0ABP9BE58_9SPHI</name>
<protein>
    <recommendedName>
        <fullName evidence="3">MarR family transcriptional regulator</fullName>
    </recommendedName>
</protein>
<gene>
    <name evidence="1" type="ORF">GCM10023231_21330</name>
</gene>
<dbReference type="RefSeq" id="WP_345231762.1">
    <property type="nucleotide sequence ID" value="NZ_BAABIQ010000033.1"/>
</dbReference>
<evidence type="ECO:0000313" key="1">
    <source>
        <dbReference type="EMBL" id="GAA4792873.1"/>
    </source>
</evidence>
<reference evidence="2" key="1">
    <citation type="journal article" date="2019" name="Int. J. Syst. Evol. Microbiol.">
        <title>The Global Catalogue of Microorganisms (GCM) 10K type strain sequencing project: providing services to taxonomists for standard genome sequencing and annotation.</title>
        <authorList>
            <consortium name="The Broad Institute Genomics Platform"/>
            <consortium name="The Broad Institute Genome Sequencing Center for Infectious Disease"/>
            <person name="Wu L."/>
            <person name="Ma J."/>
        </authorList>
    </citation>
    <scope>NUCLEOTIDE SEQUENCE [LARGE SCALE GENOMIC DNA]</scope>
    <source>
        <strain evidence="2">JCM 18200</strain>
    </source>
</reference>
<dbReference type="EMBL" id="BAABIQ010000033">
    <property type="protein sequence ID" value="GAA4792873.1"/>
    <property type="molecule type" value="Genomic_DNA"/>
</dbReference>
<accession>A0ABP9BE58</accession>